<dbReference type="OrthoDB" id="2002608at2"/>
<organism evidence="1 2">
    <name type="scientific">Aminicella lysinilytica</name>
    <dbReference type="NCBI Taxonomy" id="433323"/>
    <lineage>
        <taxon>Bacteria</taxon>
        <taxon>Bacillati</taxon>
        <taxon>Bacillota</taxon>
        <taxon>Clostridia</taxon>
        <taxon>Peptostreptococcales</taxon>
        <taxon>Anaerovoracaceae</taxon>
        <taxon>Aminicella</taxon>
    </lineage>
</organism>
<dbReference type="SUPFAM" id="SSF47413">
    <property type="entry name" value="lambda repressor-like DNA-binding domains"/>
    <property type="match status" value="1"/>
</dbReference>
<gene>
    <name evidence="1" type="ORF">EV211_11427</name>
</gene>
<evidence type="ECO:0000313" key="1">
    <source>
        <dbReference type="EMBL" id="TDP56453.1"/>
    </source>
</evidence>
<dbReference type="InterPro" id="IPR010982">
    <property type="entry name" value="Lambda_DNA-bd_dom_sf"/>
</dbReference>
<proteinExistence type="predicted"/>
<dbReference type="GO" id="GO:0003677">
    <property type="term" value="F:DNA binding"/>
    <property type="evidence" value="ECO:0007669"/>
    <property type="project" value="InterPro"/>
</dbReference>
<sequence length="145" mass="16110">MDKPTTRELSRVLEHTHGAGADEFVKTNADTEFEYFYQFMNKMIADKDLDAGRVIKRSGINSNYVYNILNGNRLNPGRDKMISLCIAAGLSYKETQRGLEIAGAAPLYPKNERDSRIAVAINDGITSVCTVNIMLSDHGLEPLKV</sequence>
<reference evidence="1 2" key="1">
    <citation type="submission" date="2019-03" db="EMBL/GenBank/DDBJ databases">
        <title>Genomic Encyclopedia of Type Strains, Phase IV (KMG-IV): sequencing the most valuable type-strain genomes for metagenomic binning, comparative biology and taxonomic classification.</title>
        <authorList>
            <person name="Goeker M."/>
        </authorList>
    </citation>
    <scope>NUCLEOTIDE SEQUENCE [LARGE SCALE GENOMIC DNA]</scope>
    <source>
        <strain evidence="1 2">DSM 28287</strain>
    </source>
</reference>
<protein>
    <recommendedName>
        <fullName evidence="3">XRE family transcriptional regulator</fullName>
    </recommendedName>
</protein>
<dbReference type="Proteomes" id="UP000295500">
    <property type="component" value="Unassembled WGS sequence"/>
</dbReference>
<dbReference type="AlphaFoldDB" id="A0A4R6Q4P0"/>
<accession>A0A4R6Q4P0</accession>
<name>A0A4R6Q4P0_9FIRM</name>
<dbReference type="RefSeq" id="WP_133528323.1">
    <property type="nucleotide sequence ID" value="NZ_CALCQM010000142.1"/>
</dbReference>
<keyword evidence="2" id="KW-1185">Reference proteome</keyword>
<evidence type="ECO:0008006" key="3">
    <source>
        <dbReference type="Google" id="ProtNLM"/>
    </source>
</evidence>
<dbReference type="EMBL" id="SNXO01000014">
    <property type="protein sequence ID" value="TDP56453.1"/>
    <property type="molecule type" value="Genomic_DNA"/>
</dbReference>
<dbReference type="Gene3D" id="1.10.260.40">
    <property type="entry name" value="lambda repressor-like DNA-binding domains"/>
    <property type="match status" value="1"/>
</dbReference>
<evidence type="ECO:0000313" key="2">
    <source>
        <dbReference type="Proteomes" id="UP000295500"/>
    </source>
</evidence>
<comment type="caution">
    <text evidence="1">The sequence shown here is derived from an EMBL/GenBank/DDBJ whole genome shotgun (WGS) entry which is preliminary data.</text>
</comment>